<reference evidence="4" key="3">
    <citation type="submission" date="2023-05" db="EMBL/GenBank/DDBJ databases">
        <authorList>
            <person name="Smith C.H."/>
        </authorList>
    </citation>
    <scope>NUCLEOTIDE SEQUENCE</scope>
    <source>
        <strain evidence="4">CHS0354</strain>
        <tissue evidence="4">Mantle</tissue>
    </source>
</reference>
<feature type="domain" description="EF-hand" evidence="3">
    <location>
        <begin position="160"/>
        <end position="195"/>
    </location>
</feature>
<evidence type="ECO:0000259" key="3">
    <source>
        <dbReference type="PROSITE" id="PS50222"/>
    </source>
</evidence>
<dbReference type="AlphaFoldDB" id="A0AAE0SAS6"/>
<dbReference type="SUPFAM" id="SSF47473">
    <property type="entry name" value="EF-hand"/>
    <property type="match status" value="1"/>
</dbReference>
<dbReference type="EMBL" id="JAEAOA010001561">
    <property type="protein sequence ID" value="KAK3588560.1"/>
    <property type="molecule type" value="Genomic_DNA"/>
</dbReference>
<feature type="region of interest" description="Disordered" evidence="1">
    <location>
        <begin position="211"/>
        <end position="272"/>
    </location>
</feature>
<feature type="signal peptide" evidence="2">
    <location>
        <begin position="1"/>
        <end position="28"/>
    </location>
</feature>
<evidence type="ECO:0000313" key="5">
    <source>
        <dbReference type="Proteomes" id="UP001195483"/>
    </source>
</evidence>
<evidence type="ECO:0000313" key="4">
    <source>
        <dbReference type="EMBL" id="KAK3588560.1"/>
    </source>
</evidence>
<proteinExistence type="predicted"/>
<dbReference type="Gene3D" id="1.10.238.10">
    <property type="entry name" value="EF-hand"/>
    <property type="match status" value="1"/>
</dbReference>
<name>A0AAE0SAS6_9BIVA</name>
<sequence>MAYTEQKGLRMNSILILVCAILVSLCAPAPQASYRYGNPYGSYFQPEEMEAENEFGQGLGPRPNPPIPIPGTSGMGANTGPQAGVGAGAGAGYQAEYEPPDFEDIYNYQIMNRQTGGQGAAGTPPFGMAPLTQADFTKFDANKDGAIDYNDLFQATRYAEDKEEVFNIFRGSDINFDGRVSRNEFFTFPLEWQRLILENNYYEQLYSKFYAQPQPPPQPPARTQIPRGPVHGQMQGKTQGIGQYQSQPSGQTPTPYSDTVPKQPNEAQGIDVYPTEPVYNDTLAVEGNYTDASAGNETFFYDYGNTTTYGNDTVGYDGYPIADLGNGVDQAGMSAGTVDARALSPSAETSIAAKTGLGMDADAAHASKSSIGAGGVQPTLTQPAFGKGVATAPDKQPVDQPQIGAIAPKQPVIQPKQTGISQTPRMGGAGAGKPTYPHLQRPASQQYPQQPPRQPQQPHRQPQPPPRPQQPPQRPTQPPQQPMYNPYQYPFIDPEDYTEYLAYKQLYPNIFGGQQGGQQAGGGGFQPYPGQYNPFMDEEGGMSIEKIAKFQTYDRLFGQGQGQGHGLQGAEQGGYYNPHGHLEPAYNPHAQAYNPYSQANPNLYPSYFD</sequence>
<evidence type="ECO:0000256" key="1">
    <source>
        <dbReference type="SAM" id="MobiDB-lite"/>
    </source>
</evidence>
<gene>
    <name evidence="4" type="ORF">CHS0354_026165</name>
</gene>
<dbReference type="InterPro" id="IPR011992">
    <property type="entry name" value="EF-hand-dom_pair"/>
</dbReference>
<feature type="compositionally biased region" description="Polar residues" evidence="1">
    <location>
        <begin position="415"/>
        <end position="424"/>
    </location>
</feature>
<reference evidence="4" key="1">
    <citation type="journal article" date="2021" name="Genome Biol. Evol.">
        <title>A High-Quality Reference Genome for a Parasitic Bivalve with Doubly Uniparental Inheritance (Bivalvia: Unionida).</title>
        <authorList>
            <person name="Smith C.H."/>
        </authorList>
    </citation>
    <scope>NUCLEOTIDE SEQUENCE</scope>
    <source>
        <strain evidence="4">CHS0354</strain>
    </source>
</reference>
<feature type="compositionally biased region" description="Pro residues" evidence="1">
    <location>
        <begin position="449"/>
        <end position="481"/>
    </location>
</feature>
<evidence type="ECO:0000256" key="2">
    <source>
        <dbReference type="SAM" id="SignalP"/>
    </source>
</evidence>
<dbReference type="Pfam" id="PF13499">
    <property type="entry name" value="EF-hand_7"/>
    <property type="match status" value="1"/>
</dbReference>
<reference evidence="4" key="2">
    <citation type="journal article" date="2021" name="Genome Biol. Evol.">
        <title>Developing a high-quality reference genome for a parasitic bivalve with doubly uniparental inheritance (Bivalvia: Unionida).</title>
        <authorList>
            <person name="Smith C.H."/>
        </authorList>
    </citation>
    <scope>NUCLEOTIDE SEQUENCE</scope>
    <source>
        <strain evidence="4">CHS0354</strain>
        <tissue evidence="4">Mantle</tissue>
    </source>
</reference>
<dbReference type="GO" id="GO:0005509">
    <property type="term" value="F:calcium ion binding"/>
    <property type="evidence" value="ECO:0007669"/>
    <property type="project" value="InterPro"/>
</dbReference>
<comment type="caution">
    <text evidence="4">The sequence shown here is derived from an EMBL/GenBank/DDBJ whole genome shotgun (WGS) entry which is preliminary data.</text>
</comment>
<dbReference type="Proteomes" id="UP001195483">
    <property type="component" value="Unassembled WGS sequence"/>
</dbReference>
<dbReference type="InterPro" id="IPR002048">
    <property type="entry name" value="EF_hand_dom"/>
</dbReference>
<keyword evidence="2" id="KW-0732">Signal</keyword>
<organism evidence="4 5">
    <name type="scientific">Potamilus streckersoni</name>
    <dbReference type="NCBI Taxonomy" id="2493646"/>
    <lineage>
        <taxon>Eukaryota</taxon>
        <taxon>Metazoa</taxon>
        <taxon>Spiralia</taxon>
        <taxon>Lophotrochozoa</taxon>
        <taxon>Mollusca</taxon>
        <taxon>Bivalvia</taxon>
        <taxon>Autobranchia</taxon>
        <taxon>Heteroconchia</taxon>
        <taxon>Palaeoheterodonta</taxon>
        <taxon>Unionida</taxon>
        <taxon>Unionoidea</taxon>
        <taxon>Unionidae</taxon>
        <taxon>Ambleminae</taxon>
        <taxon>Lampsilini</taxon>
        <taxon>Potamilus</taxon>
    </lineage>
</organism>
<feature type="region of interest" description="Disordered" evidence="1">
    <location>
        <begin position="369"/>
        <end position="491"/>
    </location>
</feature>
<feature type="compositionally biased region" description="Polar residues" evidence="1">
    <location>
        <begin position="235"/>
        <end position="266"/>
    </location>
</feature>
<keyword evidence="5" id="KW-1185">Reference proteome</keyword>
<dbReference type="CDD" id="cd00051">
    <property type="entry name" value="EFh"/>
    <property type="match status" value="1"/>
</dbReference>
<accession>A0AAE0SAS6</accession>
<protein>
    <recommendedName>
        <fullName evidence="3">EF-hand domain-containing protein</fullName>
    </recommendedName>
</protein>
<dbReference type="PROSITE" id="PS50222">
    <property type="entry name" value="EF_HAND_2"/>
    <property type="match status" value="1"/>
</dbReference>
<feature type="chain" id="PRO_5042289074" description="EF-hand domain-containing protein" evidence="2">
    <location>
        <begin position="29"/>
        <end position="609"/>
    </location>
</feature>